<feature type="compositionally biased region" description="Polar residues" evidence="2">
    <location>
        <begin position="250"/>
        <end position="262"/>
    </location>
</feature>
<dbReference type="InterPro" id="IPR001623">
    <property type="entry name" value="DnaJ_domain"/>
</dbReference>
<feature type="compositionally biased region" description="Polar residues" evidence="2">
    <location>
        <begin position="152"/>
        <end position="161"/>
    </location>
</feature>
<feature type="region of interest" description="Disordered" evidence="2">
    <location>
        <begin position="184"/>
        <end position="215"/>
    </location>
</feature>
<feature type="region of interest" description="Disordered" evidence="2">
    <location>
        <begin position="420"/>
        <end position="525"/>
    </location>
</feature>
<proteinExistence type="predicted"/>
<keyword evidence="4" id="KW-1185">Reference proteome</keyword>
<feature type="compositionally biased region" description="Polar residues" evidence="2">
    <location>
        <begin position="184"/>
        <end position="198"/>
    </location>
</feature>
<gene>
    <name evidence="3" type="ORF">V5N11_025184</name>
</gene>
<name>A0ABD1BEE5_CARAN</name>
<comment type="caution">
    <text evidence="3">The sequence shown here is derived from an EMBL/GenBank/DDBJ whole genome shotgun (WGS) entry which is preliminary data.</text>
</comment>
<evidence type="ECO:0000256" key="2">
    <source>
        <dbReference type="SAM" id="MobiDB-lite"/>
    </source>
</evidence>
<dbReference type="PANTHER" id="PTHR23172:SF64">
    <property type="entry name" value="J DOMAIN-CONTAINING PROTEIN REQUIRED FOR CHLOROPLAST ACCUMULATION RESPONSE 1"/>
    <property type="match status" value="1"/>
</dbReference>
<feature type="region of interest" description="Disordered" evidence="2">
    <location>
        <begin position="133"/>
        <end position="161"/>
    </location>
</feature>
<dbReference type="PANTHER" id="PTHR23172">
    <property type="entry name" value="AUXILIN/CYCLIN G-ASSOCIATED KINASE-RELATED"/>
    <property type="match status" value="1"/>
</dbReference>
<organism evidence="3 4">
    <name type="scientific">Cardamine amara subsp. amara</name>
    <dbReference type="NCBI Taxonomy" id="228776"/>
    <lineage>
        <taxon>Eukaryota</taxon>
        <taxon>Viridiplantae</taxon>
        <taxon>Streptophyta</taxon>
        <taxon>Embryophyta</taxon>
        <taxon>Tracheophyta</taxon>
        <taxon>Spermatophyta</taxon>
        <taxon>Magnoliopsida</taxon>
        <taxon>eudicotyledons</taxon>
        <taxon>Gunneridae</taxon>
        <taxon>Pentapetalae</taxon>
        <taxon>rosids</taxon>
        <taxon>malvids</taxon>
        <taxon>Brassicales</taxon>
        <taxon>Brassicaceae</taxon>
        <taxon>Cardamineae</taxon>
        <taxon>Cardamine</taxon>
    </lineage>
</organism>
<dbReference type="EMBL" id="JBANAX010000259">
    <property type="protein sequence ID" value="KAL1216681.1"/>
    <property type="molecule type" value="Genomic_DNA"/>
</dbReference>
<feature type="region of interest" description="Disordered" evidence="2">
    <location>
        <begin position="325"/>
        <end position="403"/>
    </location>
</feature>
<protein>
    <submittedName>
        <fullName evidence="3">J domain-containing protein required for chloroplast accumulation response 1</fullName>
    </submittedName>
</protein>
<evidence type="ECO:0000256" key="1">
    <source>
        <dbReference type="SAM" id="Coils"/>
    </source>
</evidence>
<dbReference type="FunFam" id="1.10.287.110:FF:000043">
    <property type="entry name" value="J-domain protein required for chloroplast accumulation response 1"/>
    <property type="match status" value="1"/>
</dbReference>
<accession>A0ABD1BEE5</accession>
<feature type="region of interest" description="Disordered" evidence="2">
    <location>
        <begin position="250"/>
        <end position="306"/>
    </location>
</feature>
<feature type="compositionally biased region" description="Basic and acidic residues" evidence="2">
    <location>
        <begin position="345"/>
        <end position="361"/>
    </location>
</feature>
<feature type="compositionally biased region" description="Basic and acidic residues" evidence="2">
    <location>
        <begin position="437"/>
        <end position="452"/>
    </location>
</feature>
<reference evidence="3 4" key="1">
    <citation type="submission" date="2024-04" db="EMBL/GenBank/DDBJ databases">
        <title>Genome assembly C_amara_ONT_v2.</title>
        <authorList>
            <person name="Yant L."/>
            <person name="Moore C."/>
            <person name="Slenker M."/>
        </authorList>
    </citation>
    <scope>NUCLEOTIDE SEQUENCE [LARGE SCALE GENOMIC DNA]</scope>
    <source>
        <tissue evidence="3">Leaf</tissue>
    </source>
</reference>
<dbReference type="SUPFAM" id="SSF46565">
    <property type="entry name" value="Chaperone J-domain"/>
    <property type="match status" value="1"/>
</dbReference>
<feature type="compositionally biased region" description="Basic and acidic residues" evidence="2">
    <location>
        <begin position="462"/>
        <end position="492"/>
    </location>
</feature>
<dbReference type="CDD" id="cd06257">
    <property type="entry name" value="DnaJ"/>
    <property type="match status" value="1"/>
</dbReference>
<keyword evidence="1" id="KW-0175">Coiled coil</keyword>
<dbReference type="AlphaFoldDB" id="A0ABD1BEE5"/>
<dbReference type="InterPro" id="IPR036869">
    <property type="entry name" value="J_dom_sf"/>
</dbReference>
<evidence type="ECO:0000313" key="3">
    <source>
        <dbReference type="EMBL" id="KAL1216681.1"/>
    </source>
</evidence>
<dbReference type="Proteomes" id="UP001558713">
    <property type="component" value="Unassembled WGS sequence"/>
</dbReference>
<feature type="coiled-coil region" evidence="1">
    <location>
        <begin position="529"/>
        <end position="556"/>
    </location>
</feature>
<feature type="compositionally biased region" description="Low complexity" evidence="2">
    <location>
        <begin position="385"/>
        <end position="397"/>
    </location>
</feature>
<sequence length="651" mass="72051">MFLSTKKTLKILSTFSSSETVVLASNSPPVMLRNPGGDDVDIDFGDVFGGPPKRRSKVNNNNNEFTRHSFSETALRRRDVIVDDGGGVLIPRDAVLNERDEKPVFGEESLVRRRFTADDFFDDIFRVKKEQDPFGSSLPGSRILSPAHKAESSGTSLPSQFSLPAKATEIPTFGSVTRSFSKNKETTWTSPLSRTSSKADMVSTVKSDSDDDAPQVVVTGKGRQFHFSIYKWPNKGVPVVIWGSSRLSSMSKAEETTPSDLPSVSVEKSGKDEEGEGESGSSSLKEEKKISQKRHVVQTKEEKTEIDLMAQQVFSGVSKAREAFAGVSKAHEANVKPLHSMFYDNDERKDEDIVTDREVRKGKSRAKNTRSSTGDSRTKKKPHSTKGSFDSPSSSSSVPEVGKDGAKAKVMDFVKIFSQGASAGAGGDSLGQSSRWRAKETPKTDINHDSANAKETINIPDQQKKPTPDIPAVDRDQKPSHATQKKDSDRKSVNNNKPCGVTEKEEIRQEPVTTHTTTSEDIEDEPIHVNFMVEDITQEENKLEEIRNDAEEIQNIDAKIRKWSSGKSGNIRSLLSTLQYILWPGSGWKAIPLMDMIEGNAVRKSYQRALLILHPDKLQQKGASTNQKYMAEKVFELLQEAWDHFNTLGPV</sequence>
<evidence type="ECO:0000313" key="4">
    <source>
        <dbReference type="Proteomes" id="UP001558713"/>
    </source>
</evidence>
<dbReference type="Gene3D" id="1.10.287.110">
    <property type="entry name" value="DnaJ domain"/>
    <property type="match status" value="1"/>
</dbReference>